<comment type="subcellular location">
    <subcellularLocation>
        <location evidence="5">Cell membrane</location>
        <topology evidence="5">Multi-pass membrane protein</topology>
    </subcellularLocation>
    <subcellularLocation>
        <location evidence="1">Membrane</location>
        <topology evidence="1">Multi-pass membrane protein</topology>
    </subcellularLocation>
</comment>
<feature type="transmembrane region" description="Helical" evidence="5">
    <location>
        <begin position="93"/>
        <end position="116"/>
    </location>
</feature>
<dbReference type="SUPFAM" id="SSF161098">
    <property type="entry name" value="MetI-like"/>
    <property type="match status" value="1"/>
</dbReference>
<feature type="transmembrane region" description="Helical" evidence="5">
    <location>
        <begin position="200"/>
        <end position="222"/>
    </location>
</feature>
<reference evidence="7 8" key="1">
    <citation type="submission" date="2021-10" db="EMBL/GenBank/DDBJ databases">
        <title>Anaerobic single-cell dispensing facilitates the cultivation of human gut bacteria.</title>
        <authorList>
            <person name="Afrizal A."/>
        </authorList>
    </citation>
    <scope>NUCLEOTIDE SEQUENCE [LARGE SCALE GENOMIC DNA]</scope>
    <source>
        <strain evidence="7 8">CLA-AA-H276</strain>
    </source>
</reference>
<evidence type="ECO:0000256" key="2">
    <source>
        <dbReference type="ARBA" id="ARBA00022692"/>
    </source>
</evidence>
<dbReference type="InterPro" id="IPR035906">
    <property type="entry name" value="MetI-like_sf"/>
</dbReference>
<dbReference type="GO" id="GO:0055085">
    <property type="term" value="P:transmembrane transport"/>
    <property type="evidence" value="ECO:0007669"/>
    <property type="project" value="InterPro"/>
</dbReference>
<dbReference type="PANTHER" id="PTHR43632:SF1">
    <property type="entry name" value="PERMEASE COMPONENT OF TUNGSTATE ABC TRANSPORTER"/>
    <property type="match status" value="1"/>
</dbReference>
<proteinExistence type="inferred from homology"/>
<sequence>MGTALQKAISLILSSDAELLNILKVTAQMSLKSSLLALLLGVPLGICLGNSKFPGRGLLIILNRTLMGMPPVVCGLLFYILFSGVGPLRHMKLLFTVKIMILAQVALITPIVVGAMETYVAGVSPAIRETARGLGLGRGRTFLLLCNECQYCIISSYLLAFSRSIAEVGAVSMVGGAIAWKTNVMTTAIMQYTNQGNFSLGIALGMILLAVSLLVNVVISLLQRRLSQ</sequence>
<dbReference type="CDD" id="cd06261">
    <property type="entry name" value="TM_PBP2"/>
    <property type="match status" value="1"/>
</dbReference>
<comment type="caution">
    <text evidence="7">The sequence shown here is derived from an EMBL/GenBank/DDBJ whole genome shotgun (WGS) entry which is preliminary data.</text>
</comment>
<feature type="domain" description="ABC transmembrane type-1" evidence="6">
    <location>
        <begin position="23"/>
        <end position="219"/>
    </location>
</feature>
<keyword evidence="5" id="KW-0813">Transport</keyword>
<feature type="transmembrane region" description="Helical" evidence="5">
    <location>
        <begin position="57"/>
        <end position="81"/>
    </location>
</feature>
<protein>
    <submittedName>
        <fullName evidence="7">ABC transporter permease</fullName>
    </submittedName>
</protein>
<comment type="similarity">
    <text evidence="5">Belongs to the binding-protein-dependent transport system permease family.</text>
</comment>
<keyword evidence="2 5" id="KW-0812">Transmembrane</keyword>
<gene>
    <name evidence="7" type="ORF">LKD36_14815</name>
</gene>
<dbReference type="Pfam" id="PF00528">
    <property type="entry name" value="BPD_transp_1"/>
    <property type="match status" value="1"/>
</dbReference>
<accession>A0AAE3A7H8</accession>
<organism evidence="7 8">
    <name type="scientific">Hominiventricola filiformis</name>
    <dbReference type="NCBI Taxonomy" id="2885352"/>
    <lineage>
        <taxon>Bacteria</taxon>
        <taxon>Bacillati</taxon>
        <taxon>Bacillota</taxon>
        <taxon>Clostridia</taxon>
        <taxon>Lachnospirales</taxon>
        <taxon>Lachnospiraceae</taxon>
        <taxon>Hominiventricola</taxon>
    </lineage>
</organism>
<dbReference type="RefSeq" id="WP_118771659.1">
    <property type="nucleotide sequence ID" value="NZ_JAJEPS010000020.1"/>
</dbReference>
<dbReference type="PROSITE" id="PS50928">
    <property type="entry name" value="ABC_TM1"/>
    <property type="match status" value="1"/>
</dbReference>
<evidence type="ECO:0000256" key="3">
    <source>
        <dbReference type="ARBA" id="ARBA00022989"/>
    </source>
</evidence>
<evidence type="ECO:0000256" key="1">
    <source>
        <dbReference type="ARBA" id="ARBA00004141"/>
    </source>
</evidence>
<keyword evidence="8" id="KW-1185">Reference proteome</keyword>
<evidence type="ECO:0000313" key="8">
    <source>
        <dbReference type="Proteomes" id="UP001198220"/>
    </source>
</evidence>
<dbReference type="EMBL" id="JAJEPS010000020">
    <property type="protein sequence ID" value="MCC2127426.1"/>
    <property type="molecule type" value="Genomic_DNA"/>
</dbReference>
<keyword evidence="4 5" id="KW-0472">Membrane</keyword>
<dbReference type="NCBIfam" id="NF038017">
    <property type="entry name" value="ABC_perm1"/>
    <property type="match status" value="1"/>
</dbReference>
<dbReference type="InterPro" id="IPR049783">
    <property type="entry name" value="ABC_perm_TupB-like"/>
</dbReference>
<dbReference type="Proteomes" id="UP001198220">
    <property type="component" value="Unassembled WGS sequence"/>
</dbReference>
<evidence type="ECO:0000256" key="5">
    <source>
        <dbReference type="RuleBase" id="RU363032"/>
    </source>
</evidence>
<evidence type="ECO:0000259" key="6">
    <source>
        <dbReference type="PROSITE" id="PS50928"/>
    </source>
</evidence>
<dbReference type="PANTHER" id="PTHR43632">
    <property type="entry name" value="PERMEASE COMPONENT OF TUNGSTATE ABC TRANSPORTER"/>
    <property type="match status" value="1"/>
</dbReference>
<keyword evidence="3 5" id="KW-1133">Transmembrane helix</keyword>
<dbReference type="GO" id="GO:0005886">
    <property type="term" value="C:plasma membrane"/>
    <property type="evidence" value="ECO:0007669"/>
    <property type="project" value="UniProtKB-SubCell"/>
</dbReference>
<dbReference type="Gene3D" id="1.10.3720.10">
    <property type="entry name" value="MetI-like"/>
    <property type="match status" value="1"/>
</dbReference>
<feature type="transmembrane region" description="Helical" evidence="5">
    <location>
        <begin position="34"/>
        <end position="51"/>
    </location>
</feature>
<evidence type="ECO:0000313" key="7">
    <source>
        <dbReference type="EMBL" id="MCC2127426.1"/>
    </source>
</evidence>
<dbReference type="InterPro" id="IPR000515">
    <property type="entry name" value="MetI-like"/>
</dbReference>
<evidence type="ECO:0000256" key="4">
    <source>
        <dbReference type="ARBA" id="ARBA00023136"/>
    </source>
</evidence>
<name>A0AAE3A7H8_9FIRM</name>
<dbReference type="AlphaFoldDB" id="A0AAE3A7H8"/>